<comment type="catalytic activity">
    <reaction evidence="1">
        <text>Hydrolysis of terminal non-reducing beta-D-galactose residues in beta-D-galactosides.</text>
        <dbReference type="EC" id="3.2.1.23"/>
    </reaction>
</comment>
<comment type="caution">
    <text evidence="7">The sequence shown here is derived from an EMBL/GenBank/DDBJ whole genome shotgun (WGS) entry which is preliminary data.</text>
</comment>
<feature type="domain" description="SUEL-type lectin" evidence="6">
    <location>
        <begin position="219"/>
        <end position="295"/>
    </location>
</feature>
<evidence type="ECO:0000256" key="1">
    <source>
        <dbReference type="ARBA" id="ARBA00001412"/>
    </source>
</evidence>
<evidence type="ECO:0000256" key="2">
    <source>
        <dbReference type="ARBA" id="ARBA00009809"/>
    </source>
</evidence>
<reference evidence="7 8" key="1">
    <citation type="journal article" date="2019" name="Genome Biol. Evol.">
        <title>The Rhododendron genome and chromosomal organization provide insight into shared whole-genome duplications across the heath family (Ericaceae).</title>
        <authorList>
            <person name="Soza V.L."/>
            <person name="Lindsley D."/>
            <person name="Waalkes A."/>
            <person name="Ramage E."/>
            <person name="Patwardhan R.P."/>
            <person name="Burton J.N."/>
            <person name="Adey A."/>
            <person name="Kumar A."/>
            <person name="Qiu R."/>
            <person name="Shendure J."/>
            <person name="Hall B."/>
        </authorList>
    </citation>
    <scope>NUCLEOTIDE SEQUENCE [LARGE SCALE GENOMIC DNA]</scope>
    <source>
        <strain evidence="7">RSF 1966-606</strain>
    </source>
</reference>
<dbReference type="Pfam" id="PF02140">
    <property type="entry name" value="SUEL_Lectin"/>
    <property type="match status" value="1"/>
</dbReference>
<dbReference type="PANTHER" id="PTHR23421">
    <property type="entry name" value="BETA-GALACTOSIDASE RELATED"/>
    <property type="match status" value="1"/>
</dbReference>
<sequence>MQKFTTKIVNMMKSEKLFENQGGPIIMSQIENEYGPVEWEIGAPGKAYTKWAANMAVGLGTGVPWIMCKQEDAPDPIIDTCNGFYCEGFTPNKNYKPKMWTEAWTGWYTEFGGPIPYRPAEDLAFSVASTMEERILAGQQLVSSLRLAMIMMLLLTNMNAQYDLPPWSVSILPDCKNAVFNTARVSSQISQMKMTPASSGAFSWQSYSDEAVSADDSDTFAANGLREQIYVTRDASDYLCVNIQPNEGFLKNGQGPVLTNCIGQQSCSVSVAPEVFRGDPCPDTSKKLSVEAICN</sequence>
<dbReference type="GO" id="GO:0030246">
    <property type="term" value="F:carbohydrate binding"/>
    <property type="evidence" value="ECO:0007669"/>
    <property type="project" value="InterPro"/>
</dbReference>
<dbReference type="Pfam" id="PF17834">
    <property type="entry name" value="GHD"/>
    <property type="match status" value="1"/>
</dbReference>
<evidence type="ECO:0000259" key="6">
    <source>
        <dbReference type="PROSITE" id="PS50228"/>
    </source>
</evidence>
<evidence type="ECO:0000256" key="4">
    <source>
        <dbReference type="ARBA" id="ARBA00022801"/>
    </source>
</evidence>
<dbReference type="InterPro" id="IPR017853">
    <property type="entry name" value="GH"/>
</dbReference>
<dbReference type="EMBL" id="QEFC01003389">
    <property type="protein sequence ID" value="KAE9448767.1"/>
    <property type="molecule type" value="Genomic_DNA"/>
</dbReference>
<dbReference type="InterPro" id="IPR043159">
    <property type="entry name" value="Lectin_gal-bd_sf"/>
</dbReference>
<dbReference type="GO" id="GO:0004565">
    <property type="term" value="F:beta-galactosidase activity"/>
    <property type="evidence" value="ECO:0007669"/>
    <property type="project" value="UniProtKB-EC"/>
</dbReference>
<dbReference type="OrthoDB" id="1657402at2759"/>
<evidence type="ECO:0000256" key="3">
    <source>
        <dbReference type="ARBA" id="ARBA00012756"/>
    </source>
</evidence>
<dbReference type="CDD" id="cd22842">
    <property type="entry name" value="Gal_Rha_Lectin_BGal"/>
    <property type="match status" value="1"/>
</dbReference>
<keyword evidence="8" id="KW-1185">Reference proteome</keyword>
<dbReference type="GO" id="GO:0005975">
    <property type="term" value="P:carbohydrate metabolic process"/>
    <property type="evidence" value="ECO:0007669"/>
    <property type="project" value="InterPro"/>
</dbReference>
<dbReference type="PROSITE" id="PS01182">
    <property type="entry name" value="GLYCOSYL_HYDROL_F35"/>
    <property type="match status" value="1"/>
</dbReference>
<keyword evidence="5" id="KW-0326">Glycosidase</keyword>
<dbReference type="InterPro" id="IPR001944">
    <property type="entry name" value="Glycoside_Hdrlase_35"/>
</dbReference>
<evidence type="ECO:0000313" key="8">
    <source>
        <dbReference type="Proteomes" id="UP000428333"/>
    </source>
</evidence>
<gene>
    <name evidence="7" type="ORF">C3L33_19325</name>
</gene>
<dbReference type="PRINTS" id="PR00742">
    <property type="entry name" value="GLHYDRLASE35"/>
</dbReference>
<dbReference type="Proteomes" id="UP000428333">
    <property type="component" value="Linkage Group LG12"/>
</dbReference>
<dbReference type="PROSITE" id="PS50228">
    <property type="entry name" value="SUEL_LECTIN"/>
    <property type="match status" value="1"/>
</dbReference>
<dbReference type="SUPFAM" id="SSF51445">
    <property type="entry name" value="(Trans)glycosidases"/>
    <property type="match status" value="1"/>
</dbReference>
<accession>A0A6A4L0T4</accession>
<dbReference type="Pfam" id="PF01301">
    <property type="entry name" value="Glyco_hydro_35"/>
    <property type="match status" value="1"/>
</dbReference>
<protein>
    <recommendedName>
        <fullName evidence="3">beta-galactosidase</fullName>
        <ecNumber evidence="3">3.2.1.23</ecNumber>
    </recommendedName>
</protein>
<proteinExistence type="inferred from homology"/>
<dbReference type="EC" id="3.2.1.23" evidence="3"/>
<dbReference type="InterPro" id="IPR000922">
    <property type="entry name" value="Lectin_gal-bd_dom"/>
</dbReference>
<comment type="similarity">
    <text evidence="2">Belongs to the glycosyl hydrolase 35 family.</text>
</comment>
<dbReference type="Gene3D" id="2.60.120.740">
    <property type="match status" value="1"/>
</dbReference>
<feature type="non-terminal residue" evidence="7">
    <location>
        <position position="1"/>
    </location>
</feature>
<dbReference type="InterPro" id="IPR041392">
    <property type="entry name" value="GHD"/>
</dbReference>
<organism evidence="7 8">
    <name type="scientific">Rhododendron williamsianum</name>
    <dbReference type="NCBI Taxonomy" id="262921"/>
    <lineage>
        <taxon>Eukaryota</taxon>
        <taxon>Viridiplantae</taxon>
        <taxon>Streptophyta</taxon>
        <taxon>Embryophyta</taxon>
        <taxon>Tracheophyta</taxon>
        <taxon>Spermatophyta</taxon>
        <taxon>Magnoliopsida</taxon>
        <taxon>eudicotyledons</taxon>
        <taxon>Gunneridae</taxon>
        <taxon>Pentapetalae</taxon>
        <taxon>asterids</taxon>
        <taxon>Ericales</taxon>
        <taxon>Ericaceae</taxon>
        <taxon>Ericoideae</taxon>
        <taxon>Rhodoreae</taxon>
        <taxon>Rhododendron</taxon>
    </lineage>
</organism>
<dbReference type="AlphaFoldDB" id="A0A6A4L0T4"/>
<name>A0A6A4L0T4_9ERIC</name>
<dbReference type="InterPro" id="IPR019801">
    <property type="entry name" value="Glyco_hydro_35_CS"/>
</dbReference>
<evidence type="ECO:0000313" key="7">
    <source>
        <dbReference type="EMBL" id="KAE9448767.1"/>
    </source>
</evidence>
<dbReference type="InterPro" id="IPR031330">
    <property type="entry name" value="Gly_Hdrlase_35_cat"/>
</dbReference>
<evidence type="ECO:0000256" key="5">
    <source>
        <dbReference type="ARBA" id="ARBA00023295"/>
    </source>
</evidence>
<dbReference type="Gene3D" id="3.20.20.80">
    <property type="entry name" value="Glycosidases"/>
    <property type="match status" value="1"/>
</dbReference>
<keyword evidence="4" id="KW-0378">Hydrolase</keyword>